<reference evidence="2" key="2">
    <citation type="submission" date="2020-11" db="EMBL/GenBank/DDBJ databases">
        <authorList>
            <person name="McCartney M.A."/>
            <person name="Auch B."/>
            <person name="Kono T."/>
            <person name="Mallez S."/>
            <person name="Becker A."/>
            <person name="Gohl D.M."/>
            <person name="Silverstein K.A.T."/>
            <person name="Koren S."/>
            <person name="Bechman K.B."/>
            <person name="Herman A."/>
            <person name="Abrahante J.E."/>
            <person name="Garbe J."/>
        </authorList>
    </citation>
    <scope>NUCLEOTIDE SEQUENCE</scope>
    <source>
        <strain evidence="2">Duluth1</strain>
        <tissue evidence="2">Whole animal</tissue>
    </source>
</reference>
<sequence>MTERQAHKNNFKKNNNEARRGLEIQSKPENKSMLHHDLPRTGLSASIMESRLLTEYRNHYSYLLWRRTELERYMERTLRDIIETFRAAGVKAVIDWIL</sequence>
<keyword evidence="3" id="KW-1185">Reference proteome</keyword>
<reference evidence="2" key="1">
    <citation type="journal article" date="2019" name="bioRxiv">
        <title>The Genome of the Zebra Mussel, Dreissena polymorpha: A Resource for Invasive Species Research.</title>
        <authorList>
            <person name="McCartney M.A."/>
            <person name="Auch B."/>
            <person name="Kono T."/>
            <person name="Mallez S."/>
            <person name="Zhang Y."/>
            <person name="Obille A."/>
            <person name="Becker A."/>
            <person name="Abrahante J.E."/>
            <person name="Garbe J."/>
            <person name="Badalamenti J.P."/>
            <person name="Herman A."/>
            <person name="Mangelson H."/>
            <person name="Liachko I."/>
            <person name="Sullivan S."/>
            <person name="Sone E.D."/>
            <person name="Koren S."/>
            <person name="Silverstein K.A.T."/>
            <person name="Beckman K.B."/>
            <person name="Gohl D.M."/>
        </authorList>
    </citation>
    <scope>NUCLEOTIDE SEQUENCE</scope>
    <source>
        <strain evidence="2">Duluth1</strain>
        <tissue evidence="2">Whole animal</tissue>
    </source>
</reference>
<dbReference type="Proteomes" id="UP000828390">
    <property type="component" value="Unassembled WGS sequence"/>
</dbReference>
<name>A0A9D4G3J2_DREPO</name>
<feature type="compositionally biased region" description="Basic and acidic residues" evidence="1">
    <location>
        <begin position="14"/>
        <end position="36"/>
    </location>
</feature>
<dbReference type="AlphaFoldDB" id="A0A9D4G3J2"/>
<accession>A0A9D4G3J2</accession>
<comment type="caution">
    <text evidence="2">The sequence shown here is derived from an EMBL/GenBank/DDBJ whole genome shotgun (WGS) entry which is preliminary data.</text>
</comment>
<gene>
    <name evidence="2" type="ORF">DPMN_136278</name>
</gene>
<evidence type="ECO:0000256" key="1">
    <source>
        <dbReference type="SAM" id="MobiDB-lite"/>
    </source>
</evidence>
<protein>
    <submittedName>
        <fullName evidence="2">Uncharacterized protein</fullName>
    </submittedName>
</protein>
<evidence type="ECO:0000313" key="3">
    <source>
        <dbReference type="Proteomes" id="UP000828390"/>
    </source>
</evidence>
<dbReference type="EMBL" id="JAIWYP010000006">
    <property type="protein sequence ID" value="KAH3807930.1"/>
    <property type="molecule type" value="Genomic_DNA"/>
</dbReference>
<feature type="region of interest" description="Disordered" evidence="1">
    <location>
        <begin position="1"/>
        <end position="36"/>
    </location>
</feature>
<organism evidence="2 3">
    <name type="scientific">Dreissena polymorpha</name>
    <name type="common">Zebra mussel</name>
    <name type="synonym">Mytilus polymorpha</name>
    <dbReference type="NCBI Taxonomy" id="45954"/>
    <lineage>
        <taxon>Eukaryota</taxon>
        <taxon>Metazoa</taxon>
        <taxon>Spiralia</taxon>
        <taxon>Lophotrochozoa</taxon>
        <taxon>Mollusca</taxon>
        <taxon>Bivalvia</taxon>
        <taxon>Autobranchia</taxon>
        <taxon>Heteroconchia</taxon>
        <taxon>Euheterodonta</taxon>
        <taxon>Imparidentia</taxon>
        <taxon>Neoheterodontei</taxon>
        <taxon>Myida</taxon>
        <taxon>Dreissenoidea</taxon>
        <taxon>Dreissenidae</taxon>
        <taxon>Dreissena</taxon>
    </lineage>
</organism>
<evidence type="ECO:0000313" key="2">
    <source>
        <dbReference type="EMBL" id="KAH3807930.1"/>
    </source>
</evidence>
<proteinExistence type="predicted"/>